<protein>
    <recommendedName>
        <fullName evidence="2">PDZ domain-containing protein</fullName>
    </recommendedName>
</protein>
<dbReference type="EMBL" id="JWZX01001251">
    <property type="protein sequence ID" value="KOO34368.1"/>
    <property type="molecule type" value="Genomic_DNA"/>
</dbReference>
<dbReference type="Proteomes" id="UP000037460">
    <property type="component" value="Unassembled WGS sequence"/>
</dbReference>
<evidence type="ECO:0000256" key="1">
    <source>
        <dbReference type="SAM" id="MobiDB-lite"/>
    </source>
</evidence>
<comment type="caution">
    <text evidence="3">The sequence shown here is derived from an EMBL/GenBank/DDBJ whole genome shotgun (WGS) entry which is preliminary data.</text>
</comment>
<dbReference type="PROSITE" id="PS50106">
    <property type="entry name" value="PDZ"/>
    <property type="match status" value="2"/>
</dbReference>
<dbReference type="InterPro" id="IPR001478">
    <property type="entry name" value="PDZ"/>
</dbReference>
<feature type="region of interest" description="Disordered" evidence="1">
    <location>
        <begin position="138"/>
        <end position="168"/>
    </location>
</feature>
<accession>A0A0M0K7J9</accession>
<feature type="domain" description="PDZ" evidence="2">
    <location>
        <begin position="52"/>
        <end position="139"/>
    </location>
</feature>
<dbReference type="CDD" id="cd00136">
    <property type="entry name" value="PDZ_canonical"/>
    <property type="match status" value="1"/>
</dbReference>
<evidence type="ECO:0000259" key="2">
    <source>
        <dbReference type="PROSITE" id="PS50106"/>
    </source>
</evidence>
<name>A0A0M0K7J9_9EUKA</name>
<dbReference type="Gene3D" id="2.30.42.10">
    <property type="match status" value="2"/>
</dbReference>
<keyword evidence="4" id="KW-1185">Reference proteome</keyword>
<dbReference type="InterPro" id="IPR036034">
    <property type="entry name" value="PDZ_sf"/>
</dbReference>
<organism evidence="3 4">
    <name type="scientific">Chrysochromulina tobinii</name>
    <dbReference type="NCBI Taxonomy" id="1460289"/>
    <lineage>
        <taxon>Eukaryota</taxon>
        <taxon>Haptista</taxon>
        <taxon>Haptophyta</taxon>
        <taxon>Prymnesiophyceae</taxon>
        <taxon>Prymnesiales</taxon>
        <taxon>Chrysochromulinaceae</taxon>
        <taxon>Chrysochromulina</taxon>
    </lineage>
</organism>
<feature type="domain" description="PDZ" evidence="2">
    <location>
        <begin position="203"/>
        <end position="282"/>
    </location>
</feature>
<dbReference type="SUPFAM" id="SSF50156">
    <property type="entry name" value="PDZ domain-like"/>
    <property type="match status" value="2"/>
</dbReference>
<evidence type="ECO:0000313" key="3">
    <source>
        <dbReference type="EMBL" id="KOO34368.1"/>
    </source>
</evidence>
<gene>
    <name evidence="3" type="ORF">Ctob_011355</name>
</gene>
<proteinExistence type="predicted"/>
<sequence length="309" mass="34257">MGSSVLQGEQQKWFGLERAFREQCMREGILKPEDVEELERDDDDNWFAGQRAVALEVADNFKRTFTEQKLGLRLNVGERGRIIVKGCIPDSPAASRRIPPGVFLDKVNEVSTEHRSLQEVQTMMQEAARPIHLEFSQSATSKDFAERSRREASEQVSKARTNKAAAEKEEAERRAAELAAANAAREALEQLPTFSVTFEERILGLALRDGEGDHGGKELGAKGMCFVKRALPLSPAWRAGIPEGVRVIAINGKSAQLRRFKEVKKLIEIAPRPVTVDFSNEAEPTWPHASSAKRPTTIGGVPSYALKPV</sequence>
<evidence type="ECO:0000313" key="4">
    <source>
        <dbReference type="Proteomes" id="UP000037460"/>
    </source>
</evidence>
<reference evidence="4" key="1">
    <citation type="journal article" date="2015" name="PLoS Genet.">
        <title>Genome Sequence and Transcriptome Analyses of Chrysochromulina tobin: Metabolic Tools for Enhanced Algal Fitness in the Prominent Order Prymnesiales (Haptophyceae).</title>
        <authorList>
            <person name="Hovde B.T."/>
            <person name="Deodato C.R."/>
            <person name="Hunsperger H.M."/>
            <person name="Ryken S.A."/>
            <person name="Yost W."/>
            <person name="Jha R.K."/>
            <person name="Patterson J."/>
            <person name="Monnat R.J. Jr."/>
            <person name="Barlow S.B."/>
            <person name="Starkenburg S.R."/>
            <person name="Cattolico R.A."/>
        </authorList>
    </citation>
    <scope>NUCLEOTIDE SEQUENCE</scope>
    <source>
        <strain evidence="4">CCMP291</strain>
    </source>
</reference>
<dbReference type="SMART" id="SM00228">
    <property type="entry name" value="PDZ"/>
    <property type="match status" value="2"/>
</dbReference>
<feature type="compositionally biased region" description="Basic and acidic residues" evidence="1">
    <location>
        <begin position="143"/>
        <end position="153"/>
    </location>
</feature>
<dbReference type="AlphaFoldDB" id="A0A0M0K7J9"/>